<dbReference type="RefSeq" id="WP_141234668.1">
    <property type="nucleotide sequence ID" value="NZ_JASHIF010000007.1"/>
</dbReference>
<accession>A0ABT6Y651</accession>
<evidence type="ECO:0000313" key="2">
    <source>
        <dbReference type="EMBL" id="MDI9859017.1"/>
    </source>
</evidence>
<evidence type="ECO:0000313" key="3">
    <source>
        <dbReference type="Proteomes" id="UP001236507"/>
    </source>
</evidence>
<dbReference type="Proteomes" id="UP001236507">
    <property type="component" value="Unassembled WGS sequence"/>
</dbReference>
<organism evidence="2 3">
    <name type="scientific">Flectobacillus roseus</name>
    <dbReference type="NCBI Taxonomy" id="502259"/>
    <lineage>
        <taxon>Bacteria</taxon>
        <taxon>Pseudomonadati</taxon>
        <taxon>Bacteroidota</taxon>
        <taxon>Cytophagia</taxon>
        <taxon>Cytophagales</taxon>
        <taxon>Flectobacillaceae</taxon>
        <taxon>Flectobacillus</taxon>
    </lineage>
</organism>
<dbReference type="EMBL" id="JASHIF010000007">
    <property type="protein sequence ID" value="MDI9859017.1"/>
    <property type="molecule type" value="Genomic_DNA"/>
</dbReference>
<protein>
    <submittedName>
        <fullName evidence="2">Uncharacterized protein</fullName>
    </submittedName>
</protein>
<sequence length="196" mass="22327">MRKTLLLCMFFAMISMLVAACKVKQKQHDLSSQDSPSIITELLEGDELTNQLSRTWTINKVNYQADAKKDMLYQRGEVANLRDYSKECFKLSPDGTVIHTDEGGDKHEGKWKLVDNNTKLKMVLEDKKEVLWDILKTDTKTLVLHLSVNARKVNWDIQKLDEIDIPTAAVFAGFFAGIVDENTQNISITYQMSPRG</sequence>
<keyword evidence="1" id="KW-0732">Signal</keyword>
<gene>
    <name evidence="2" type="ORF">QM524_07355</name>
</gene>
<comment type="caution">
    <text evidence="2">The sequence shown here is derived from an EMBL/GenBank/DDBJ whole genome shotgun (WGS) entry which is preliminary data.</text>
</comment>
<feature type="chain" id="PRO_5045214475" evidence="1">
    <location>
        <begin position="20"/>
        <end position="196"/>
    </location>
</feature>
<name>A0ABT6Y651_9BACT</name>
<reference evidence="2 3" key="1">
    <citation type="submission" date="2023-05" db="EMBL/GenBank/DDBJ databases">
        <title>Novel species of genus Flectobacillus isolated from stream in China.</title>
        <authorList>
            <person name="Lu H."/>
        </authorList>
    </citation>
    <scope>NUCLEOTIDE SEQUENCE [LARGE SCALE GENOMIC DNA]</scope>
    <source>
        <strain evidence="2 3">KCTC 42575</strain>
    </source>
</reference>
<dbReference type="PROSITE" id="PS51257">
    <property type="entry name" value="PROKAR_LIPOPROTEIN"/>
    <property type="match status" value="1"/>
</dbReference>
<keyword evidence="3" id="KW-1185">Reference proteome</keyword>
<evidence type="ECO:0000256" key="1">
    <source>
        <dbReference type="SAM" id="SignalP"/>
    </source>
</evidence>
<feature type="signal peptide" evidence="1">
    <location>
        <begin position="1"/>
        <end position="19"/>
    </location>
</feature>
<proteinExistence type="predicted"/>